<keyword evidence="1" id="KW-0472">Membrane</keyword>
<accession>A0A3G1KUG8</accession>
<dbReference type="Proteomes" id="UP000323521">
    <property type="component" value="Chromosome"/>
</dbReference>
<keyword evidence="1" id="KW-0812">Transmembrane</keyword>
<reference evidence="2 3" key="1">
    <citation type="submission" date="2016-10" db="EMBL/GenBank/DDBJ databases">
        <title>Complete Genome Sequence of Peptococcaceae strain DCMF.</title>
        <authorList>
            <person name="Edwards R.J."/>
            <person name="Holland S.I."/>
            <person name="Deshpande N.P."/>
            <person name="Wong Y.K."/>
            <person name="Ertan H."/>
            <person name="Manefield M."/>
            <person name="Russell T.L."/>
            <person name="Lee M.J."/>
        </authorList>
    </citation>
    <scope>NUCLEOTIDE SEQUENCE [LARGE SCALE GENOMIC DNA]</scope>
    <source>
        <strain evidence="2 3">DCMF</strain>
    </source>
</reference>
<keyword evidence="1" id="KW-1133">Transmembrane helix</keyword>
<feature type="transmembrane region" description="Helical" evidence="1">
    <location>
        <begin position="6"/>
        <end position="30"/>
    </location>
</feature>
<evidence type="ECO:0000313" key="3">
    <source>
        <dbReference type="Proteomes" id="UP000323521"/>
    </source>
</evidence>
<dbReference type="AlphaFoldDB" id="A0A3G1KUG8"/>
<evidence type="ECO:0000256" key="1">
    <source>
        <dbReference type="SAM" id="Phobius"/>
    </source>
</evidence>
<dbReference type="KEGG" id="fwa:DCMF_16260"/>
<sequence>MLIFIGFYGIIKLFYYVFSFFDCLFIYIMINTDDAPIWRDFFMQNKHRLKWFIAAGVIIVFIALTGFYFLKPASVKQASFHINLPANEVRTLMIDISKTTFLDRSVVRKVTLSGQETGAIINQANRPLRLKISTSGFPAPVRITTPHSSFDAASGIIKDPLLPSQGLMLDLETEIPPEQINKAQICTGYIHLTDQEKGKELGAVRVIIYNSYLTNKYGHLISSQRPSCCE</sequence>
<dbReference type="EMBL" id="CP017634">
    <property type="protein sequence ID" value="ATW26118.1"/>
    <property type="molecule type" value="Genomic_DNA"/>
</dbReference>
<name>A0A3G1KUG8_FORW1</name>
<keyword evidence="3" id="KW-1185">Reference proteome</keyword>
<proteinExistence type="predicted"/>
<evidence type="ECO:0000313" key="2">
    <source>
        <dbReference type="EMBL" id="ATW26118.1"/>
    </source>
</evidence>
<feature type="transmembrane region" description="Helical" evidence="1">
    <location>
        <begin position="51"/>
        <end position="70"/>
    </location>
</feature>
<protein>
    <submittedName>
        <fullName evidence="2">Uncharacterized protein</fullName>
    </submittedName>
</protein>
<organism evidence="2 3">
    <name type="scientific">Formimonas warabiya</name>
    <dbReference type="NCBI Taxonomy" id="1761012"/>
    <lineage>
        <taxon>Bacteria</taxon>
        <taxon>Bacillati</taxon>
        <taxon>Bacillota</taxon>
        <taxon>Clostridia</taxon>
        <taxon>Eubacteriales</taxon>
        <taxon>Peptococcaceae</taxon>
        <taxon>Candidatus Formimonas</taxon>
    </lineage>
</organism>
<gene>
    <name evidence="2" type="ORF">DCMF_16260</name>
</gene>